<keyword evidence="4 7" id="KW-0686">Riboflavin biosynthesis</keyword>
<sequence>MKEFSGNLTLNQDHHIAIVVSEFNTSITENLLKGCVAGLNKVGTDNIDVYKVSGAFEIIGVAQKLSTMPQYDAVICLGAVIKGETDHYEYICNAVTSGITSVATHSPIPVIFGVLTVATIEQAMNRAGLKSGNKGYDCALTAAEMINLYAQIK</sequence>
<evidence type="ECO:0000256" key="5">
    <source>
        <dbReference type="ARBA" id="ARBA00022679"/>
    </source>
</evidence>
<dbReference type="PANTHER" id="PTHR21058:SF0">
    <property type="entry name" value="6,7-DIMETHYL-8-RIBITYLLUMAZINE SYNTHASE"/>
    <property type="match status" value="1"/>
</dbReference>
<name>A0ABP9U7T3_9BACT</name>
<dbReference type="RefSeq" id="WP_353290035.1">
    <property type="nucleotide sequence ID" value="NZ_BAABQM010000004.1"/>
</dbReference>
<comment type="caution">
    <text evidence="8">The sequence shown here is derived from an EMBL/GenBank/DDBJ whole genome shotgun (WGS) entry which is preliminary data.</text>
</comment>
<dbReference type="CDD" id="cd09209">
    <property type="entry name" value="Lumazine_synthase-I"/>
    <property type="match status" value="1"/>
</dbReference>
<evidence type="ECO:0000313" key="8">
    <source>
        <dbReference type="EMBL" id="GAA5414874.1"/>
    </source>
</evidence>
<feature type="binding site" evidence="7">
    <location>
        <begin position="79"/>
        <end position="81"/>
    </location>
    <ligand>
        <name>5-amino-6-(D-ribitylamino)uracil</name>
        <dbReference type="ChEBI" id="CHEBI:15934"/>
    </ligand>
</feature>
<dbReference type="HAMAP" id="MF_00178">
    <property type="entry name" value="Lumazine_synth"/>
    <property type="match status" value="1"/>
</dbReference>
<feature type="active site" description="Proton donor" evidence="7">
    <location>
        <position position="87"/>
    </location>
</feature>
<feature type="binding site" evidence="7">
    <location>
        <begin position="55"/>
        <end position="57"/>
    </location>
    <ligand>
        <name>5-amino-6-(D-ribitylamino)uracil</name>
        <dbReference type="ChEBI" id="CHEBI:15934"/>
    </ligand>
</feature>
<comment type="function">
    <text evidence="7">Catalyzes the formation of 6,7-dimethyl-8-ribityllumazine by condensation of 5-amino-6-(D-ribitylamino)uracil with 3,4-dihydroxy-2-butanone 4-phosphate. This is the penultimate step in the biosynthesis of riboflavin.</text>
</comment>
<dbReference type="InterPro" id="IPR002180">
    <property type="entry name" value="LS/RS"/>
</dbReference>
<organism evidence="8 9">
    <name type="scientific">Ureaplasma ceti</name>
    <dbReference type="NCBI Taxonomy" id="3119530"/>
    <lineage>
        <taxon>Bacteria</taxon>
        <taxon>Bacillati</taxon>
        <taxon>Mycoplasmatota</taxon>
        <taxon>Mycoplasmoidales</taxon>
        <taxon>Mycoplasmoidaceae</taxon>
        <taxon>Ureaplasma</taxon>
    </lineage>
</organism>
<gene>
    <name evidence="8" type="primary">ribE</name>
    <name evidence="7" type="synonym">ribH</name>
    <name evidence="8" type="ORF">UREOM_5850</name>
</gene>
<evidence type="ECO:0000256" key="2">
    <source>
        <dbReference type="ARBA" id="ARBA00007424"/>
    </source>
</evidence>
<dbReference type="InterPro" id="IPR034964">
    <property type="entry name" value="LS"/>
</dbReference>
<feature type="binding site" evidence="7">
    <location>
        <position position="23"/>
    </location>
    <ligand>
        <name>5-amino-6-(D-ribitylamino)uracil</name>
        <dbReference type="ChEBI" id="CHEBI:15934"/>
    </ligand>
</feature>
<dbReference type="NCBIfam" id="TIGR00114">
    <property type="entry name" value="lumazine-synth"/>
    <property type="match status" value="1"/>
</dbReference>
<proteinExistence type="inferred from homology"/>
<dbReference type="Pfam" id="PF00885">
    <property type="entry name" value="DMRL_synthase"/>
    <property type="match status" value="1"/>
</dbReference>
<reference evidence="8" key="1">
    <citation type="submission" date="2024-02" db="EMBL/GenBank/DDBJ databases">
        <title>Draft genome sequence of new strains in genus Ureaplasma.</title>
        <authorList>
            <person name="Nakajima Y."/>
            <person name="Segawa T."/>
        </authorList>
    </citation>
    <scope>NUCLEOTIDE SEQUENCE [LARGE SCALE GENOMIC DNA]</scope>
    <source>
        <strain evidence="8">OM1</strain>
    </source>
</reference>
<comment type="pathway">
    <text evidence="1 7">Cofactor biosynthesis; riboflavin biosynthesis; riboflavin from 2-hydroxy-3-oxobutyl phosphate and 5-amino-6-(D-ribitylamino)uracil: step 1/2.</text>
</comment>
<protein>
    <recommendedName>
        <fullName evidence="3 7">6,7-dimethyl-8-ribityllumazine synthase</fullName>
        <shortName evidence="7">DMRL synthase</shortName>
        <shortName evidence="7">LS</shortName>
        <shortName evidence="7">Lumazine synthase</shortName>
        <ecNumber evidence="3 7">2.5.1.78</ecNumber>
    </recommendedName>
</protein>
<feature type="binding site" evidence="7">
    <location>
        <position position="112"/>
    </location>
    <ligand>
        <name>5-amino-6-(D-ribitylamino)uracil</name>
        <dbReference type="ChEBI" id="CHEBI:15934"/>
    </ligand>
</feature>
<feature type="binding site" evidence="7">
    <location>
        <position position="126"/>
    </location>
    <ligand>
        <name>(2S)-2-hydroxy-3-oxobutyl phosphate</name>
        <dbReference type="ChEBI" id="CHEBI:58830"/>
    </ligand>
</feature>
<keyword evidence="9" id="KW-1185">Reference proteome</keyword>
<dbReference type="Proteomes" id="UP001449582">
    <property type="component" value="Unassembled WGS sequence"/>
</dbReference>
<dbReference type="PANTHER" id="PTHR21058">
    <property type="entry name" value="6,7-DIMETHYL-8-RIBITYLLUMAZINE SYNTHASE DMRL SYNTHASE LUMAZINE SYNTHASE"/>
    <property type="match status" value="1"/>
</dbReference>
<comment type="catalytic activity">
    <reaction evidence="6 7">
        <text>(2S)-2-hydroxy-3-oxobutyl phosphate + 5-amino-6-(D-ribitylamino)uracil = 6,7-dimethyl-8-(1-D-ribityl)lumazine + phosphate + 2 H2O + H(+)</text>
        <dbReference type="Rhea" id="RHEA:26152"/>
        <dbReference type="ChEBI" id="CHEBI:15377"/>
        <dbReference type="ChEBI" id="CHEBI:15378"/>
        <dbReference type="ChEBI" id="CHEBI:15934"/>
        <dbReference type="ChEBI" id="CHEBI:43474"/>
        <dbReference type="ChEBI" id="CHEBI:58201"/>
        <dbReference type="ChEBI" id="CHEBI:58830"/>
        <dbReference type="EC" id="2.5.1.78"/>
    </reaction>
</comment>
<accession>A0ABP9U7T3</accession>
<dbReference type="InterPro" id="IPR036467">
    <property type="entry name" value="LS/RS_sf"/>
</dbReference>
<evidence type="ECO:0000256" key="3">
    <source>
        <dbReference type="ARBA" id="ARBA00012664"/>
    </source>
</evidence>
<comment type="similarity">
    <text evidence="2 7">Belongs to the DMRL synthase family.</text>
</comment>
<evidence type="ECO:0000313" key="9">
    <source>
        <dbReference type="Proteomes" id="UP001449582"/>
    </source>
</evidence>
<feature type="binding site" evidence="7">
    <location>
        <begin position="84"/>
        <end position="85"/>
    </location>
    <ligand>
        <name>(2S)-2-hydroxy-3-oxobutyl phosphate</name>
        <dbReference type="ChEBI" id="CHEBI:58830"/>
    </ligand>
</feature>
<keyword evidence="5 7" id="KW-0808">Transferase</keyword>
<dbReference type="SUPFAM" id="SSF52121">
    <property type="entry name" value="Lumazine synthase"/>
    <property type="match status" value="1"/>
</dbReference>
<evidence type="ECO:0000256" key="1">
    <source>
        <dbReference type="ARBA" id="ARBA00004917"/>
    </source>
</evidence>
<evidence type="ECO:0000256" key="4">
    <source>
        <dbReference type="ARBA" id="ARBA00022619"/>
    </source>
</evidence>
<dbReference type="EMBL" id="BAABQM010000004">
    <property type="protein sequence ID" value="GAA5414874.1"/>
    <property type="molecule type" value="Genomic_DNA"/>
</dbReference>
<evidence type="ECO:0000256" key="7">
    <source>
        <dbReference type="HAMAP-Rule" id="MF_00178"/>
    </source>
</evidence>
<evidence type="ECO:0000256" key="6">
    <source>
        <dbReference type="ARBA" id="ARBA00048785"/>
    </source>
</evidence>
<dbReference type="EC" id="2.5.1.78" evidence="3 7"/>
<dbReference type="Gene3D" id="3.40.50.960">
    <property type="entry name" value="Lumazine/riboflavin synthase"/>
    <property type="match status" value="1"/>
</dbReference>